<dbReference type="InterPro" id="IPR010982">
    <property type="entry name" value="Lambda_DNA-bd_dom_sf"/>
</dbReference>
<accession>A0A8S5UTV7</accession>
<sequence length="103" mass="11638">MIDMDRLKFLRENYGISARKLADRVGFSQTKISKIERGEQKMSIPQALAFADFFNVSVDYLLGASAEESFSRFVKSYGLDRVCDADLLAKFRAVVSSVNSDER</sequence>
<feature type="domain" description="HTH cro/C1-type" evidence="2">
    <location>
        <begin position="7"/>
        <end position="61"/>
    </location>
</feature>
<dbReference type="Pfam" id="PF01381">
    <property type="entry name" value="HTH_3"/>
    <property type="match status" value="1"/>
</dbReference>
<dbReference type="PANTHER" id="PTHR46558:SF11">
    <property type="entry name" value="HTH-TYPE TRANSCRIPTIONAL REGULATOR XRE"/>
    <property type="match status" value="1"/>
</dbReference>
<proteinExistence type="predicted"/>
<dbReference type="Gene3D" id="1.10.260.40">
    <property type="entry name" value="lambda repressor-like DNA-binding domains"/>
    <property type="match status" value="1"/>
</dbReference>
<name>A0A8S5UTV7_9CAUD</name>
<dbReference type="InterPro" id="IPR001387">
    <property type="entry name" value="Cro/C1-type_HTH"/>
</dbReference>
<dbReference type="CDD" id="cd00093">
    <property type="entry name" value="HTH_XRE"/>
    <property type="match status" value="1"/>
</dbReference>
<keyword evidence="1" id="KW-0238">DNA-binding</keyword>
<reference evidence="3" key="1">
    <citation type="journal article" date="2021" name="Proc. Natl. Acad. Sci. U.S.A.">
        <title>A Catalog of Tens of Thousands of Viruses from Human Metagenomes Reveals Hidden Associations with Chronic Diseases.</title>
        <authorList>
            <person name="Tisza M.J."/>
            <person name="Buck C.B."/>
        </authorList>
    </citation>
    <scope>NUCLEOTIDE SEQUENCE</scope>
    <source>
        <strain evidence="3">CtvxP16</strain>
    </source>
</reference>
<dbReference type="PROSITE" id="PS50943">
    <property type="entry name" value="HTH_CROC1"/>
    <property type="match status" value="1"/>
</dbReference>
<dbReference type="EMBL" id="BK016138">
    <property type="protein sequence ID" value="DAF97913.1"/>
    <property type="molecule type" value="Genomic_DNA"/>
</dbReference>
<organism evidence="3">
    <name type="scientific">Myoviridae sp. ctvxP16</name>
    <dbReference type="NCBI Taxonomy" id="2825205"/>
    <lineage>
        <taxon>Viruses</taxon>
        <taxon>Duplodnaviria</taxon>
        <taxon>Heunggongvirae</taxon>
        <taxon>Uroviricota</taxon>
        <taxon>Caudoviricetes</taxon>
    </lineage>
</organism>
<protein>
    <submittedName>
        <fullName evidence="3">Repressor protein</fullName>
    </submittedName>
</protein>
<dbReference type="PANTHER" id="PTHR46558">
    <property type="entry name" value="TRACRIPTIONAL REGULATORY PROTEIN-RELATED-RELATED"/>
    <property type="match status" value="1"/>
</dbReference>
<dbReference type="GO" id="GO:0003677">
    <property type="term" value="F:DNA binding"/>
    <property type="evidence" value="ECO:0007669"/>
    <property type="project" value="UniProtKB-KW"/>
</dbReference>
<evidence type="ECO:0000256" key="1">
    <source>
        <dbReference type="ARBA" id="ARBA00023125"/>
    </source>
</evidence>
<dbReference type="SMART" id="SM00530">
    <property type="entry name" value="HTH_XRE"/>
    <property type="match status" value="1"/>
</dbReference>
<dbReference type="SUPFAM" id="SSF47413">
    <property type="entry name" value="lambda repressor-like DNA-binding domains"/>
    <property type="match status" value="1"/>
</dbReference>
<evidence type="ECO:0000313" key="3">
    <source>
        <dbReference type="EMBL" id="DAF97913.1"/>
    </source>
</evidence>
<evidence type="ECO:0000259" key="2">
    <source>
        <dbReference type="PROSITE" id="PS50943"/>
    </source>
</evidence>